<dbReference type="EMBL" id="JADAQT010000051">
    <property type="protein sequence ID" value="MBE1874832.1"/>
    <property type="molecule type" value="Genomic_DNA"/>
</dbReference>
<dbReference type="RefSeq" id="WP_192861415.1">
    <property type="nucleotide sequence ID" value="NZ_JADAQT010000051.1"/>
</dbReference>
<reference evidence="2 3" key="1">
    <citation type="submission" date="2020-10" db="EMBL/GenBank/DDBJ databases">
        <title>Myceligenerans pegani sp. nov., an endophytic actinomycete isolated from Peganum harmala L. in Xinjiang, China.</title>
        <authorList>
            <person name="Xin L."/>
        </authorList>
    </citation>
    <scope>NUCLEOTIDE SEQUENCE [LARGE SCALE GENOMIC DNA]</scope>
    <source>
        <strain evidence="2 3">TRM65318</strain>
    </source>
</reference>
<accession>A0ABR9MTX7</accession>
<gene>
    <name evidence="2" type="ORF">IHE71_03800</name>
</gene>
<comment type="caution">
    <text evidence="2">The sequence shown here is derived from an EMBL/GenBank/DDBJ whole genome shotgun (WGS) entry which is preliminary data.</text>
</comment>
<feature type="domain" description="4Fe-4S Wbl-type" evidence="1">
    <location>
        <begin position="27"/>
        <end position="90"/>
    </location>
</feature>
<protein>
    <recommendedName>
        <fullName evidence="1">4Fe-4S Wbl-type domain-containing protein</fullName>
    </recommendedName>
</protein>
<evidence type="ECO:0000313" key="3">
    <source>
        <dbReference type="Proteomes" id="UP000625527"/>
    </source>
</evidence>
<dbReference type="PROSITE" id="PS51674">
    <property type="entry name" value="4FE4S_WBL"/>
    <property type="match status" value="1"/>
</dbReference>
<dbReference type="Proteomes" id="UP000625527">
    <property type="component" value="Unassembled WGS sequence"/>
</dbReference>
<name>A0ABR9MTX7_9MICO</name>
<evidence type="ECO:0000259" key="1">
    <source>
        <dbReference type="PROSITE" id="PS51674"/>
    </source>
</evidence>
<dbReference type="InterPro" id="IPR034768">
    <property type="entry name" value="4FE4S_WBL"/>
</dbReference>
<proteinExistence type="predicted"/>
<organism evidence="2 3">
    <name type="scientific">Myceligenerans pegani</name>
    <dbReference type="NCBI Taxonomy" id="2776917"/>
    <lineage>
        <taxon>Bacteria</taxon>
        <taxon>Bacillati</taxon>
        <taxon>Actinomycetota</taxon>
        <taxon>Actinomycetes</taxon>
        <taxon>Micrococcales</taxon>
        <taxon>Promicromonosporaceae</taxon>
        <taxon>Myceligenerans</taxon>
    </lineage>
</organism>
<evidence type="ECO:0000313" key="2">
    <source>
        <dbReference type="EMBL" id="MBE1874832.1"/>
    </source>
</evidence>
<sequence>MTANEKALRELAVWLTGPDMDWQRDAACARPENAHLPWTADVGEATPAEVGQMARACARCLVRPECAVFARTESVSAGCWAGRERGHLENLDLLDELATLDAPAVAAPGLVAV</sequence>
<keyword evidence="3" id="KW-1185">Reference proteome</keyword>